<dbReference type="Proteomes" id="UP000017984">
    <property type="component" value="Chromosome"/>
</dbReference>
<dbReference type="HOGENOM" id="CLU_3398831_0_0_11"/>
<gene>
    <name evidence="1" type="ORF">M878_28450</name>
</gene>
<keyword evidence="2" id="KW-1185">Reference proteome</keyword>
<sequence length="31" mass="3606">MKGDPVPYREYQRFALAESVPFEEYVKGLDA</sequence>
<proteinExistence type="predicted"/>
<evidence type="ECO:0000313" key="2">
    <source>
        <dbReference type="Proteomes" id="UP000017984"/>
    </source>
</evidence>
<organism evidence="1 2">
    <name type="scientific">Streptomyces roseochromogenus subsp. oscitans DS 12.976</name>
    <dbReference type="NCBI Taxonomy" id="1352936"/>
    <lineage>
        <taxon>Bacteria</taxon>
        <taxon>Bacillati</taxon>
        <taxon>Actinomycetota</taxon>
        <taxon>Actinomycetes</taxon>
        <taxon>Kitasatosporales</taxon>
        <taxon>Streptomycetaceae</taxon>
        <taxon>Streptomyces</taxon>
    </lineage>
</organism>
<dbReference type="AlphaFoldDB" id="V6K0G5"/>
<protein>
    <submittedName>
        <fullName evidence="1">Uncharacterized protein</fullName>
    </submittedName>
</protein>
<dbReference type="EMBL" id="AWQX01000241">
    <property type="protein sequence ID" value="EST25607.1"/>
    <property type="molecule type" value="Genomic_DNA"/>
</dbReference>
<name>V6K0G5_STRRC</name>
<evidence type="ECO:0000313" key="1">
    <source>
        <dbReference type="EMBL" id="EST25607.1"/>
    </source>
</evidence>
<comment type="caution">
    <text evidence="1">The sequence shown here is derived from an EMBL/GenBank/DDBJ whole genome shotgun (WGS) entry which is preliminary data.</text>
</comment>
<accession>V6K0G5</accession>
<reference evidence="1 2" key="1">
    <citation type="journal article" date="2014" name="Genome Announc.">
        <title>Draft Genome Sequence of Streptomyces roseochromogenes subsp. oscitans DS 12.976, Producer of the Aminocoumarin Antibiotic Clorobiocin.</title>
        <authorList>
            <person name="Ruckert C."/>
            <person name="Kalinowski J."/>
            <person name="Heide L."/>
            <person name="Apel A.K."/>
        </authorList>
    </citation>
    <scope>NUCLEOTIDE SEQUENCE [LARGE SCALE GENOMIC DNA]</scope>
    <source>
        <strain evidence="1 2">DS 12.976</strain>
    </source>
</reference>